<dbReference type="Gene3D" id="3.30.70.360">
    <property type="match status" value="1"/>
</dbReference>
<dbReference type="PIRSF" id="PIRSF005962">
    <property type="entry name" value="Pept_M20D_amidohydro"/>
    <property type="match status" value="1"/>
</dbReference>
<dbReference type="EMBL" id="JAPQES010000003">
    <property type="protein sequence ID" value="MCY6370857.1"/>
    <property type="molecule type" value="Genomic_DNA"/>
</dbReference>
<name>A0ABT4CPA5_9CLOT</name>
<gene>
    <name evidence="2" type="ORF">OXH55_09460</name>
</gene>
<proteinExistence type="predicted"/>
<dbReference type="InterPro" id="IPR017439">
    <property type="entry name" value="Amidohydrolase"/>
</dbReference>
<sequence length="393" mass="43554">MNFFEMAKEIQDELISIRRDFHMYPELDFDLKRTVGQIKEVLEKEGIEYIETSKNGICGIIRGTGERTIAIRADMDALPMDEKRNCEYSSKIEGRMHACGHDVHTTVLLGVAKVLNKIKDKLNGNVKLLFEPAEETTGGAIHMIQEEVLENPKVDAVIGLHVEPNIQVGKIGIKRDVVNAASNPFNIKIMGKGGHGAYPHSTIDPIAISANVITAIQSIVSREIQPTNPAVITIGSIHGGTTQNIIPDEVKISGIIRTMTLEDREYTKRRIVEVTKGIVESMRGSCEIDIQESYPCLYNDDTMVDILKNSAQNTLGSENIVMLQKPTMGVESFAYFSLQIPSVFYYLGTGNKEKDTMHPLHSSFFDVDEECIPVGVAVNCETVINFLNNVNNG</sequence>
<organism evidence="2 3">
    <name type="scientific">Clostridium ganghwense</name>
    <dbReference type="NCBI Taxonomy" id="312089"/>
    <lineage>
        <taxon>Bacteria</taxon>
        <taxon>Bacillati</taxon>
        <taxon>Bacillota</taxon>
        <taxon>Clostridia</taxon>
        <taxon>Eubacteriales</taxon>
        <taxon>Clostridiaceae</taxon>
        <taxon>Clostridium</taxon>
    </lineage>
</organism>
<dbReference type="PANTHER" id="PTHR11014">
    <property type="entry name" value="PEPTIDASE M20 FAMILY MEMBER"/>
    <property type="match status" value="1"/>
</dbReference>
<dbReference type="NCBIfam" id="TIGR01891">
    <property type="entry name" value="amidohydrolases"/>
    <property type="match status" value="1"/>
</dbReference>
<keyword evidence="3" id="KW-1185">Reference proteome</keyword>
<dbReference type="Pfam" id="PF01546">
    <property type="entry name" value="Peptidase_M20"/>
    <property type="match status" value="1"/>
</dbReference>
<comment type="caution">
    <text evidence="2">The sequence shown here is derived from an EMBL/GenBank/DDBJ whole genome shotgun (WGS) entry which is preliminary data.</text>
</comment>
<dbReference type="Proteomes" id="UP001079657">
    <property type="component" value="Unassembled WGS sequence"/>
</dbReference>
<feature type="domain" description="Peptidase M20 dimerisation" evidence="1">
    <location>
        <begin position="185"/>
        <end position="274"/>
    </location>
</feature>
<dbReference type="RefSeq" id="WP_268049702.1">
    <property type="nucleotide sequence ID" value="NZ_JAPQES010000003.1"/>
</dbReference>
<dbReference type="InterPro" id="IPR011650">
    <property type="entry name" value="Peptidase_M20_dimer"/>
</dbReference>
<dbReference type="Pfam" id="PF07687">
    <property type="entry name" value="M20_dimer"/>
    <property type="match status" value="1"/>
</dbReference>
<dbReference type="InterPro" id="IPR036264">
    <property type="entry name" value="Bact_exopeptidase_dim_dom"/>
</dbReference>
<protein>
    <submittedName>
        <fullName evidence="2">M20 family metallopeptidase</fullName>
    </submittedName>
</protein>
<reference evidence="2" key="1">
    <citation type="submission" date="2022-12" db="EMBL/GenBank/DDBJ databases">
        <authorList>
            <person name="Wang J."/>
        </authorList>
    </citation>
    <scope>NUCLEOTIDE SEQUENCE</scope>
    <source>
        <strain evidence="2">HY-42-06</strain>
    </source>
</reference>
<accession>A0ABT4CPA5</accession>
<dbReference type="PANTHER" id="PTHR11014:SF63">
    <property type="entry name" value="METALLOPEPTIDASE, PUTATIVE (AFU_ORTHOLOGUE AFUA_6G09600)-RELATED"/>
    <property type="match status" value="1"/>
</dbReference>
<dbReference type="SUPFAM" id="SSF55031">
    <property type="entry name" value="Bacterial exopeptidase dimerisation domain"/>
    <property type="match status" value="1"/>
</dbReference>
<evidence type="ECO:0000313" key="2">
    <source>
        <dbReference type="EMBL" id="MCY6370857.1"/>
    </source>
</evidence>
<dbReference type="CDD" id="cd03886">
    <property type="entry name" value="M20_Acy1"/>
    <property type="match status" value="1"/>
</dbReference>
<evidence type="ECO:0000313" key="3">
    <source>
        <dbReference type="Proteomes" id="UP001079657"/>
    </source>
</evidence>
<dbReference type="InterPro" id="IPR002933">
    <property type="entry name" value="Peptidase_M20"/>
</dbReference>
<evidence type="ECO:0000259" key="1">
    <source>
        <dbReference type="Pfam" id="PF07687"/>
    </source>
</evidence>
<dbReference type="SUPFAM" id="SSF53187">
    <property type="entry name" value="Zn-dependent exopeptidases"/>
    <property type="match status" value="1"/>
</dbReference>
<dbReference type="Gene3D" id="3.40.630.10">
    <property type="entry name" value="Zn peptidases"/>
    <property type="match status" value="1"/>
</dbReference>